<sequence length="118" mass="13272">MTLVLKCMNSHLTDEAFIEMSNRSYMEVVMNGLNSVDVGPISALVFQFQGRLTLEIRDMRVVDDVDLSGNSPIGVVCTCHTCTHVYAHMLFNVYIVRRQGADKIYNDFNNQLPGALKN</sequence>
<keyword evidence="2" id="KW-1185">Reference proteome</keyword>
<evidence type="ECO:0000313" key="1">
    <source>
        <dbReference type="EMBL" id="RZC58805.1"/>
    </source>
</evidence>
<dbReference type="Gramene" id="RZC58805">
    <property type="protein sequence ID" value="RZC58805"/>
    <property type="gene ID" value="C5167_006104"/>
</dbReference>
<organism evidence="1 2">
    <name type="scientific">Papaver somniferum</name>
    <name type="common">Opium poppy</name>
    <dbReference type="NCBI Taxonomy" id="3469"/>
    <lineage>
        <taxon>Eukaryota</taxon>
        <taxon>Viridiplantae</taxon>
        <taxon>Streptophyta</taxon>
        <taxon>Embryophyta</taxon>
        <taxon>Tracheophyta</taxon>
        <taxon>Spermatophyta</taxon>
        <taxon>Magnoliopsida</taxon>
        <taxon>Ranunculales</taxon>
        <taxon>Papaveraceae</taxon>
        <taxon>Papaveroideae</taxon>
        <taxon>Papaver</taxon>
    </lineage>
</organism>
<name>A0A4Y7JGM8_PAPSO</name>
<dbReference type="EMBL" id="CM010718">
    <property type="protein sequence ID" value="RZC58805.1"/>
    <property type="molecule type" value="Genomic_DNA"/>
</dbReference>
<dbReference type="Proteomes" id="UP000316621">
    <property type="component" value="Chromosome 4"/>
</dbReference>
<accession>A0A4Y7JGM8</accession>
<reference evidence="1 2" key="1">
    <citation type="journal article" date="2018" name="Science">
        <title>The opium poppy genome and morphinan production.</title>
        <authorList>
            <person name="Guo L."/>
            <person name="Winzer T."/>
            <person name="Yang X."/>
            <person name="Li Y."/>
            <person name="Ning Z."/>
            <person name="He Z."/>
            <person name="Teodor R."/>
            <person name="Lu Y."/>
            <person name="Bowser T.A."/>
            <person name="Graham I.A."/>
            <person name="Ye K."/>
        </authorList>
    </citation>
    <scope>NUCLEOTIDE SEQUENCE [LARGE SCALE GENOMIC DNA]</scope>
    <source>
        <strain evidence="2">cv. HN1</strain>
        <tissue evidence="1">Leaves</tissue>
    </source>
</reference>
<protein>
    <submittedName>
        <fullName evidence="1">Uncharacterized protein</fullName>
    </submittedName>
</protein>
<gene>
    <name evidence="1" type="ORF">C5167_006104</name>
</gene>
<proteinExistence type="predicted"/>
<dbReference type="AlphaFoldDB" id="A0A4Y7JGM8"/>
<evidence type="ECO:0000313" key="2">
    <source>
        <dbReference type="Proteomes" id="UP000316621"/>
    </source>
</evidence>